<proteinExistence type="inferred from homology"/>
<organism evidence="11 12">
    <name type="scientific">Duffyella gerundensis</name>
    <dbReference type="NCBI Taxonomy" id="1619313"/>
    <lineage>
        <taxon>Bacteria</taxon>
        <taxon>Pseudomonadati</taxon>
        <taxon>Pseudomonadota</taxon>
        <taxon>Gammaproteobacteria</taxon>
        <taxon>Enterobacterales</taxon>
        <taxon>Erwiniaceae</taxon>
        <taxon>Duffyella</taxon>
    </lineage>
</organism>
<dbReference type="AlphaFoldDB" id="A0A0U5EAC8"/>
<dbReference type="Pfam" id="PF00596">
    <property type="entry name" value="Aldolase_II"/>
    <property type="match status" value="1"/>
</dbReference>
<comment type="catalytic activity">
    <reaction evidence="1">
        <text>L-ribulose 5-phosphate = D-xylulose 5-phosphate</text>
        <dbReference type="Rhea" id="RHEA:22368"/>
        <dbReference type="ChEBI" id="CHEBI:57737"/>
        <dbReference type="ChEBI" id="CHEBI:58226"/>
        <dbReference type="EC" id="5.1.3.4"/>
    </reaction>
</comment>
<evidence type="ECO:0000256" key="8">
    <source>
        <dbReference type="ARBA" id="ARBA00023277"/>
    </source>
</evidence>
<dbReference type="NCBIfam" id="NF009003">
    <property type="entry name" value="PRK12348.1"/>
    <property type="match status" value="1"/>
</dbReference>
<dbReference type="Proteomes" id="UP000059419">
    <property type="component" value="Chromosome 1"/>
</dbReference>
<dbReference type="FunFam" id="3.40.225.10:FF:000001">
    <property type="entry name" value="L-ribulose-5-phosphate 4-epimerase UlaF"/>
    <property type="match status" value="1"/>
</dbReference>
<dbReference type="GeneID" id="84613041"/>
<dbReference type="SMART" id="SM01007">
    <property type="entry name" value="Aldolase_II"/>
    <property type="match status" value="1"/>
</dbReference>
<dbReference type="EC" id="5.1.3.4" evidence="4 9"/>
<evidence type="ECO:0000256" key="3">
    <source>
        <dbReference type="ARBA" id="ARBA00010037"/>
    </source>
</evidence>
<dbReference type="SUPFAM" id="SSF53639">
    <property type="entry name" value="AraD/HMP-PK domain-like"/>
    <property type="match status" value="1"/>
</dbReference>
<dbReference type="GO" id="GO:0019572">
    <property type="term" value="P:L-arabinose catabolic process"/>
    <property type="evidence" value="ECO:0007669"/>
    <property type="project" value="InterPro"/>
</dbReference>
<evidence type="ECO:0000259" key="10">
    <source>
        <dbReference type="SMART" id="SM01007"/>
    </source>
</evidence>
<dbReference type="PANTHER" id="PTHR22789:SF8">
    <property type="entry name" value="L-RIBULOSE-5-PHOSPHATE 4-EPIMERASE SGBE"/>
    <property type="match status" value="1"/>
</dbReference>
<reference evidence="12" key="1">
    <citation type="submission" date="2015-11" db="EMBL/GenBank/DDBJ databases">
        <authorList>
            <person name="Blom J."/>
        </authorList>
    </citation>
    <scope>NUCLEOTIDE SEQUENCE [LARGE SCALE GENOMIC DNA]</scope>
</reference>
<dbReference type="GO" id="GO:0005829">
    <property type="term" value="C:cytosol"/>
    <property type="evidence" value="ECO:0007669"/>
    <property type="project" value="TreeGrafter"/>
</dbReference>
<dbReference type="Gene3D" id="3.40.225.10">
    <property type="entry name" value="Class II aldolase/adducin N-terminal domain"/>
    <property type="match status" value="1"/>
</dbReference>
<dbReference type="NCBIfam" id="NF009002">
    <property type="entry name" value="PRK12347.1"/>
    <property type="match status" value="1"/>
</dbReference>
<sequence>MLEQLKKQVLEANLALPEHNLVTFTWGNVSEIDRASGLMVIKPSGVKYSEMTEADMVVVEVETGRVVEGTKRPSSDTDTHRALYLAWPEAGGIVHTHSRHATIWAQAGRDIPAWGTTHADDFYGTIPCSRAMRDDEIIERYEWQTGQVIIETLRERQIDPLAIPAVLVNSHGPFAWGKSAQDAVHSAVVLEEVAYMALFSQQLTPQLPAINPALLDKHYLRKHGKDAWYGQKE</sequence>
<dbReference type="NCBIfam" id="TIGR00760">
    <property type="entry name" value="araD"/>
    <property type="match status" value="1"/>
</dbReference>
<evidence type="ECO:0000256" key="1">
    <source>
        <dbReference type="ARBA" id="ARBA00001726"/>
    </source>
</evidence>
<keyword evidence="6" id="KW-0862">Zinc</keyword>
<dbReference type="PATRIC" id="fig|1619313.3.peg.2012"/>
<evidence type="ECO:0000256" key="5">
    <source>
        <dbReference type="ARBA" id="ARBA00022723"/>
    </source>
</evidence>
<evidence type="ECO:0000256" key="6">
    <source>
        <dbReference type="ARBA" id="ARBA00022833"/>
    </source>
</evidence>
<gene>
    <name evidence="11" type="primary">araD</name>
    <name evidence="11" type="ORF">EM595_1939</name>
</gene>
<dbReference type="InterPro" id="IPR050197">
    <property type="entry name" value="Aldolase_class_II_sugar_metab"/>
</dbReference>
<comment type="cofactor">
    <cofactor evidence="2">
        <name>Zn(2+)</name>
        <dbReference type="ChEBI" id="CHEBI:29105"/>
    </cofactor>
</comment>
<keyword evidence="12" id="KW-1185">Reference proteome</keyword>
<dbReference type="RefSeq" id="WP_067430958.1">
    <property type="nucleotide sequence ID" value="NZ_CP073262.1"/>
</dbReference>
<dbReference type="EMBL" id="LN907827">
    <property type="protein sequence ID" value="CUU24173.1"/>
    <property type="molecule type" value="Genomic_DNA"/>
</dbReference>
<evidence type="ECO:0000256" key="7">
    <source>
        <dbReference type="ARBA" id="ARBA00023235"/>
    </source>
</evidence>
<dbReference type="CDD" id="cd00398">
    <property type="entry name" value="Aldolase_II"/>
    <property type="match status" value="1"/>
</dbReference>
<comment type="similarity">
    <text evidence="3">Belongs to the aldolase class II family. AraD/FucA subfamily.</text>
</comment>
<dbReference type="NCBIfam" id="NF006047">
    <property type="entry name" value="PRK08193.1"/>
    <property type="match status" value="1"/>
</dbReference>
<dbReference type="InterPro" id="IPR036409">
    <property type="entry name" value="Aldolase_II/adducin_N_sf"/>
</dbReference>
<dbReference type="OrthoDB" id="9786287at2"/>
<evidence type="ECO:0000256" key="4">
    <source>
        <dbReference type="ARBA" id="ARBA00013186"/>
    </source>
</evidence>
<dbReference type="GO" id="GO:0008742">
    <property type="term" value="F:L-ribulose-phosphate 4-epimerase activity"/>
    <property type="evidence" value="ECO:0007669"/>
    <property type="project" value="UniProtKB-UniRule"/>
</dbReference>
<dbReference type="KEGG" id="ege:EM595_1939"/>
<feature type="domain" description="Class II aldolase/adducin N-terminal" evidence="10">
    <location>
        <begin position="7"/>
        <end position="198"/>
    </location>
</feature>
<evidence type="ECO:0000313" key="11">
    <source>
        <dbReference type="EMBL" id="CUU24173.1"/>
    </source>
</evidence>
<protein>
    <recommendedName>
        <fullName evidence="4 9">L-ribulose-5-phosphate 4-epimerase</fullName>
        <ecNumber evidence="4 9">5.1.3.4</ecNumber>
    </recommendedName>
</protein>
<dbReference type="InterPro" id="IPR001303">
    <property type="entry name" value="Aldolase_II/adducin_N"/>
</dbReference>
<name>A0A0U5EAC8_9GAMM</name>
<dbReference type="PANTHER" id="PTHR22789">
    <property type="entry name" value="FUCULOSE PHOSPHATE ALDOLASE"/>
    <property type="match status" value="1"/>
</dbReference>
<evidence type="ECO:0000256" key="2">
    <source>
        <dbReference type="ARBA" id="ARBA00001947"/>
    </source>
</evidence>
<accession>A0A0U5EAC8</accession>
<keyword evidence="5" id="KW-0479">Metal-binding</keyword>
<dbReference type="GO" id="GO:0016832">
    <property type="term" value="F:aldehyde-lyase activity"/>
    <property type="evidence" value="ECO:0007669"/>
    <property type="project" value="TreeGrafter"/>
</dbReference>
<evidence type="ECO:0000256" key="9">
    <source>
        <dbReference type="NCBIfam" id="TIGR00760"/>
    </source>
</evidence>
<evidence type="ECO:0000313" key="12">
    <source>
        <dbReference type="Proteomes" id="UP000059419"/>
    </source>
</evidence>
<dbReference type="GO" id="GO:0008270">
    <property type="term" value="F:zinc ion binding"/>
    <property type="evidence" value="ECO:0007669"/>
    <property type="project" value="InterPro"/>
</dbReference>
<keyword evidence="8" id="KW-0119">Carbohydrate metabolism</keyword>
<dbReference type="InterPro" id="IPR004661">
    <property type="entry name" value="AraD"/>
</dbReference>
<keyword evidence="7 11" id="KW-0413">Isomerase</keyword>
<dbReference type="STRING" id="1619313.EM595_1939"/>